<evidence type="ECO:0000313" key="2">
    <source>
        <dbReference type="EMBL" id="KAG2620362.1"/>
    </source>
</evidence>
<evidence type="ECO:0000256" key="1">
    <source>
        <dbReference type="SAM" id="MobiDB-lite"/>
    </source>
</evidence>
<protein>
    <submittedName>
        <fullName evidence="2">Uncharacterized protein</fullName>
    </submittedName>
</protein>
<evidence type="ECO:0000313" key="3">
    <source>
        <dbReference type="Proteomes" id="UP000823388"/>
    </source>
</evidence>
<feature type="compositionally biased region" description="Acidic residues" evidence="1">
    <location>
        <begin position="56"/>
        <end position="88"/>
    </location>
</feature>
<dbReference type="EMBL" id="CM029042">
    <property type="protein sequence ID" value="KAG2620362.1"/>
    <property type="molecule type" value="Genomic_DNA"/>
</dbReference>
<dbReference type="Proteomes" id="UP000823388">
    <property type="component" value="Chromosome 3N"/>
</dbReference>
<keyword evidence="3" id="KW-1185">Reference proteome</keyword>
<feature type="compositionally biased region" description="Basic residues" evidence="1">
    <location>
        <begin position="116"/>
        <end position="126"/>
    </location>
</feature>
<organism evidence="2 3">
    <name type="scientific">Panicum virgatum</name>
    <name type="common">Blackwell switchgrass</name>
    <dbReference type="NCBI Taxonomy" id="38727"/>
    <lineage>
        <taxon>Eukaryota</taxon>
        <taxon>Viridiplantae</taxon>
        <taxon>Streptophyta</taxon>
        <taxon>Embryophyta</taxon>
        <taxon>Tracheophyta</taxon>
        <taxon>Spermatophyta</taxon>
        <taxon>Magnoliopsida</taxon>
        <taxon>Liliopsida</taxon>
        <taxon>Poales</taxon>
        <taxon>Poaceae</taxon>
        <taxon>PACMAD clade</taxon>
        <taxon>Panicoideae</taxon>
        <taxon>Panicodae</taxon>
        <taxon>Paniceae</taxon>
        <taxon>Panicinae</taxon>
        <taxon>Panicum</taxon>
        <taxon>Panicum sect. Hiantes</taxon>
    </lineage>
</organism>
<comment type="caution">
    <text evidence="2">The sequence shown here is derived from an EMBL/GenBank/DDBJ whole genome shotgun (WGS) entry which is preliminary data.</text>
</comment>
<proteinExistence type="predicted"/>
<feature type="region of interest" description="Disordered" evidence="1">
    <location>
        <begin position="56"/>
        <end position="134"/>
    </location>
</feature>
<gene>
    <name evidence="2" type="ORF">PVAP13_3NG175042</name>
</gene>
<dbReference type="AlphaFoldDB" id="A0A8T0U6R9"/>
<accession>A0A8T0U6R9</accession>
<reference evidence="2" key="1">
    <citation type="submission" date="2020-05" db="EMBL/GenBank/DDBJ databases">
        <title>WGS assembly of Panicum virgatum.</title>
        <authorList>
            <person name="Lovell J.T."/>
            <person name="Jenkins J."/>
            <person name="Shu S."/>
            <person name="Juenger T.E."/>
            <person name="Schmutz J."/>
        </authorList>
    </citation>
    <scope>NUCLEOTIDE SEQUENCE</scope>
    <source>
        <strain evidence="2">AP13</strain>
    </source>
</reference>
<sequence length="134" mass="15101">MLDAAIFDETNPIWDWLDKSMSDVGPSLDDIYASRLDKSARVRKRARVGEEIEFLDSEDGHEEDEFEDILSDGDDDHAELSCDDDGIGDDGVAISPRVEGNIEPSSEGDLNPNGRRSGRLQQKKMRLQTLYERE</sequence>
<name>A0A8T0U6R9_PANVG</name>